<dbReference type="Pfam" id="PF14614">
    <property type="entry name" value="DUF4450"/>
    <property type="match status" value="1"/>
</dbReference>
<dbReference type="STRING" id="1393122.SAMN05660895_2049"/>
<dbReference type="Gene3D" id="1.50.10.10">
    <property type="match status" value="1"/>
</dbReference>
<reference evidence="2" key="1">
    <citation type="submission" date="2016-10" db="EMBL/GenBank/DDBJ databases">
        <authorList>
            <person name="Varghese N."/>
            <person name="Submissions S."/>
        </authorList>
    </citation>
    <scope>NUCLEOTIDE SEQUENCE [LARGE SCALE GENOMIC DNA]</scope>
    <source>
        <strain evidence="2">DSM 14807</strain>
    </source>
</reference>
<dbReference type="GO" id="GO:0005975">
    <property type="term" value="P:carbohydrate metabolic process"/>
    <property type="evidence" value="ECO:0007669"/>
    <property type="project" value="InterPro"/>
</dbReference>
<organism evidence="1 2">
    <name type="scientific">Thermoflavifilum thermophilum</name>
    <dbReference type="NCBI Taxonomy" id="1393122"/>
    <lineage>
        <taxon>Bacteria</taxon>
        <taxon>Pseudomonadati</taxon>
        <taxon>Bacteroidota</taxon>
        <taxon>Chitinophagia</taxon>
        <taxon>Chitinophagales</taxon>
        <taxon>Chitinophagaceae</taxon>
        <taxon>Thermoflavifilum</taxon>
    </lineage>
</organism>
<evidence type="ECO:0008006" key="3">
    <source>
        <dbReference type="Google" id="ProtNLM"/>
    </source>
</evidence>
<dbReference type="SUPFAM" id="SSF48208">
    <property type="entry name" value="Six-hairpin glycosidases"/>
    <property type="match status" value="1"/>
</dbReference>
<evidence type="ECO:0000313" key="2">
    <source>
        <dbReference type="Proteomes" id="UP000199537"/>
    </source>
</evidence>
<dbReference type="OrthoDB" id="49490at2"/>
<dbReference type="InterPro" id="IPR028028">
    <property type="entry name" value="DUF4450"/>
</dbReference>
<sequence>MSENIVTWAIIMLIWISTTCYAFSYPHNTIDSIPVRTLRYHPDGNDFVIVNGKNKFDRSLYGWQTAFRVEAGDLPMFALYMPGTGGCLKLGVISQPISKWAESFASIESRYHAGKMIYTLQDPSIGQAKIRIEVDPLYTAHGMAVRIQVVHVKKPFQLILAFGGAGGIYPARNGDLGADSPDVFDITPAHCLNNHFIVQTPRFFLTYKNKNSYTTLEGILPATSEIKILDAKKMNDPVSFMHSDTNTQTPVLAGKINIKRDGDFFLVIKEKDSSALSVRRAKQIFLNAEIQRKNMANRIYVHTPDPFMNTIGSAMSIAANAIWQDSVFMHGAVAWRMPYNGWRGSYVANDLGWHERAKTFFRAYNKSQLTEPDTCIVAPDPKAHLSRQIEKTGLGIYNSGYICRYPNGRLIPGHYDMNLVYIDDMIRHFQWTGDTAFMRECWPVIKRHLDWEKRNFDQDHDHLFDAYACIWASDALEYSGGDVSYSSAYNYFQHKLAGEIASLLHENPLPFENEAQRIRNALLSKLWIPQNGSLAEFQDLTGARNLHPDAGLWTVYHAIDEEVTNPFQTYQLLQYINHDIPHQYFTCPGIPGKYFELSTTDWMPYTWSVNNVAMAEMAHAALAYWEGGQKRTAFQLWKSLILESMYLGNCPGNFEQLSSLDHFRGELYRDFADPIGICARTLVEGLFGIWPDAIHHRLFIIPGWPDEWRFATIRTPDIHLEFHRNLNTDHYVIEPRFETPMGLDLCIPVDHIIPSEIWVNQHQVNWIVDSSAIGYPRIVIYVAYQPKYDILIKWSSDSLSLPAYQPVLSFLDTLRVNLKQIKFIQMFDPQNIVQDVSVNDHQLKIHFRKPATGYHSFFIQLAYHGIKWWYPIDIYLQQPIGIQVQKKANHIYLQLINRSHLSFPSNQVQINASLSFEIPELKAYTASSLISIPDSIWFSGTNRILVSSQGKIVLDTIWTDWEWTMHSHFLHQKEISCDSFFNARVQDIFRKDYLSPRPHVPTLQLPIQGIGNWTAPLIQPHIEITGWLQTSKHGKTFFPNGVSILCPHDSIQQNIAFVSIWSNYPDSITIPIYQSARHAYFLMTGTTNPMQTHITNGKIIAWYMDGTCDSLQLINPDTWWPIEQDYYIDSFAFPDQTPVPYRLHLKTGEITRLSTTYSSLPGFTNRAIDGGAATLLDMPLNPNKTLSHFTVRATTNEVIIGLMGITLIQ</sequence>
<gene>
    <name evidence="1" type="ORF">SAMN05660895_2049</name>
</gene>
<dbReference type="EMBL" id="FPCJ01000001">
    <property type="protein sequence ID" value="SFV34620.1"/>
    <property type="molecule type" value="Genomic_DNA"/>
</dbReference>
<dbReference type="AlphaFoldDB" id="A0A1I7NIZ2"/>
<keyword evidence="2" id="KW-1185">Reference proteome</keyword>
<dbReference type="Proteomes" id="UP000199537">
    <property type="component" value="Unassembled WGS sequence"/>
</dbReference>
<name>A0A1I7NIZ2_9BACT</name>
<accession>A0A1I7NIZ2</accession>
<protein>
    <recommendedName>
        <fullName evidence="3">Alpha-L-rhamnosidase six-hairpin glycosidase domain-containing protein</fullName>
    </recommendedName>
</protein>
<proteinExistence type="predicted"/>
<evidence type="ECO:0000313" key="1">
    <source>
        <dbReference type="EMBL" id="SFV34620.1"/>
    </source>
</evidence>
<dbReference type="InterPro" id="IPR008928">
    <property type="entry name" value="6-hairpin_glycosidase_sf"/>
</dbReference>
<dbReference type="InterPro" id="IPR012341">
    <property type="entry name" value="6hp_glycosidase-like_sf"/>
</dbReference>